<dbReference type="RefSeq" id="WP_167077298.1">
    <property type="nucleotide sequence ID" value="NZ_VVIW01000008.1"/>
</dbReference>
<protein>
    <submittedName>
        <fullName evidence="1">Uncharacterized protein</fullName>
    </submittedName>
</protein>
<keyword evidence="2" id="KW-1185">Reference proteome</keyword>
<dbReference type="EMBL" id="VVIW01000008">
    <property type="protein sequence ID" value="NHZ41533.1"/>
    <property type="molecule type" value="Genomic_DNA"/>
</dbReference>
<dbReference type="Pfam" id="PF05936">
    <property type="entry name" value="T6SS_VasE"/>
    <property type="match status" value="1"/>
</dbReference>
<dbReference type="PANTHER" id="PTHR35566">
    <property type="entry name" value="BLR3599 PROTEIN"/>
    <property type="match status" value="1"/>
</dbReference>
<name>A0ABX0M2W1_9BURK</name>
<comment type="caution">
    <text evidence="1">The sequence shown here is derived from an EMBL/GenBank/DDBJ whole genome shotgun (WGS) entry which is preliminary data.</text>
</comment>
<proteinExistence type="predicted"/>
<evidence type="ECO:0000313" key="2">
    <source>
        <dbReference type="Proteomes" id="UP000819052"/>
    </source>
</evidence>
<dbReference type="InterPro" id="IPR010263">
    <property type="entry name" value="T6SS_TssK"/>
</dbReference>
<reference evidence="1 2" key="1">
    <citation type="submission" date="2019-09" db="EMBL/GenBank/DDBJ databases">
        <title>Taxonomy of Antarctic Massilia spp.: description of Massilia rubra sp. nov., Massilia aquatica sp. nov., Massilia mucilaginosa sp. nov., Massilia frigida sp. nov. isolated from streams, lakes and regoliths.</title>
        <authorList>
            <person name="Holochova P."/>
            <person name="Sedlacek I."/>
            <person name="Kralova S."/>
            <person name="Maslanova I."/>
            <person name="Busse H.-J."/>
            <person name="Stankova E."/>
            <person name="Vrbovska V."/>
            <person name="Kovarovic V."/>
            <person name="Bartak M."/>
            <person name="Svec P."/>
            <person name="Pantucek R."/>
        </authorList>
    </citation>
    <scope>NUCLEOTIDE SEQUENCE [LARGE SCALE GENOMIC DNA]</scope>
    <source>
        <strain evidence="1 2">CCM 8693</strain>
    </source>
</reference>
<evidence type="ECO:0000313" key="1">
    <source>
        <dbReference type="EMBL" id="NHZ41533.1"/>
    </source>
</evidence>
<dbReference type="NCBIfam" id="TIGR03353">
    <property type="entry name" value="VI_chp_4"/>
    <property type="match status" value="1"/>
</dbReference>
<accession>A0ABX0M2W1</accession>
<organism evidence="1 2">
    <name type="scientific">Massilia aquatica</name>
    <dbReference type="NCBI Taxonomy" id="2609000"/>
    <lineage>
        <taxon>Bacteria</taxon>
        <taxon>Pseudomonadati</taxon>
        <taxon>Pseudomonadota</taxon>
        <taxon>Betaproteobacteria</taxon>
        <taxon>Burkholderiales</taxon>
        <taxon>Oxalobacteraceae</taxon>
        <taxon>Telluria group</taxon>
        <taxon>Massilia</taxon>
    </lineage>
</organism>
<sequence>MAEAQLYDRIQWHEGMLLSPQQFQQESARVDALVGWQSLAGQPAAWGVRRLVLDEARLTTGTLRILALEAILPNGMAVHFDAARACEHELELDLAPYAQRMEQGDLAVYLAVGAARALNLPGRPAMFRGLEGGSVDDEVSQAFACEVPRMTANLQLIAGKAPGAAYVALHLANLRKENEIVRRGAFWPAQLEVPGDASLCRRAGELAAHMRSKALFLARQNVAPSSRLEDRLALLEQQNRLTGLVLHLPLLEAVLRAPVLQPQPLYLALCAQLGPLAALRPGTVPMAPPPYRHADSYAAFDAVLLALQDLVDDVSQDWKSCTFDFDGQAFTLPMRAEWLGKRLVVGMRGHGERELGQWMGGAVIGSRTIWTSLCERRMLGAARTRIDDAPELGLRASAGYTLFGVDTSDQFIVADQALQISNINEHLAANRPQELVLFIKGSP</sequence>
<dbReference type="Proteomes" id="UP000819052">
    <property type="component" value="Unassembled WGS sequence"/>
</dbReference>
<dbReference type="PANTHER" id="PTHR35566:SF1">
    <property type="entry name" value="TYPE VI SECRETION SYSTEM BASEPLATE COMPONENT TSSK1"/>
    <property type="match status" value="1"/>
</dbReference>
<gene>
    <name evidence="1" type="ORF">F1609_15395</name>
</gene>